<keyword evidence="3" id="KW-0285">Flavoprotein</keyword>
<accession>A0A447ICM4</accession>
<evidence type="ECO:0000256" key="6">
    <source>
        <dbReference type="ARBA" id="ARBA00023002"/>
    </source>
</evidence>
<keyword evidence="4" id="KW-0274">FAD</keyword>
<organism evidence="11 12">
    <name type="scientific">Devosia equisanguinis</name>
    <dbReference type="NCBI Taxonomy" id="2490941"/>
    <lineage>
        <taxon>Bacteria</taxon>
        <taxon>Pseudomonadati</taxon>
        <taxon>Pseudomonadota</taxon>
        <taxon>Alphaproteobacteria</taxon>
        <taxon>Hyphomicrobiales</taxon>
        <taxon>Devosiaceae</taxon>
        <taxon>Devosia</taxon>
    </lineage>
</organism>
<evidence type="ECO:0000256" key="7">
    <source>
        <dbReference type="ARBA" id="ARBA00023027"/>
    </source>
</evidence>
<evidence type="ECO:0000259" key="9">
    <source>
        <dbReference type="Pfam" id="PF07992"/>
    </source>
</evidence>
<dbReference type="InterPro" id="IPR036188">
    <property type="entry name" value="FAD/NAD-bd_sf"/>
</dbReference>
<dbReference type="EMBL" id="UZWD01000028">
    <property type="protein sequence ID" value="VDS05230.1"/>
    <property type="molecule type" value="Genomic_DNA"/>
</dbReference>
<evidence type="ECO:0000256" key="1">
    <source>
        <dbReference type="ARBA" id="ARBA00005272"/>
    </source>
</evidence>
<dbReference type="PANTHER" id="PTHR43706:SF47">
    <property type="entry name" value="EXTERNAL NADH-UBIQUINONE OXIDOREDUCTASE 1, MITOCHONDRIAL-RELATED"/>
    <property type="match status" value="1"/>
</dbReference>
<proteinExistence type="inferred from homology"/>
<dbReference type="EC" id="1.6.5.9" evidence="2"/>
<dbReference type="RefSeq" id="WP_126150768.1">
    <property type="nucleotide sequence ID" value="NZ_JBHTMH010000001.1"/>
</dbReference>
<dbReference type="PANTHER" id="PTHR43706">
    <property type="entry name" value="NADH DEHYDROGENASE"/>
    <property type="match status" value="1"/>
</dbReference>
<dbReference type="PRINTS" id="PR00368">
    <property type="entry name" value="FADPNR"/>
</dbReference>
<dbReference type="Pfam" id="PF22366">
    <property type="entry name" value="NDH2_C"/>
    <property type="match status" value="1"/>
</dbReference>
<dbReference type="SUPFAM" id="SSF51905">
    <property type="entry name" value="FAD/NAD(P)-binding domain"/>
    <property type="match status" value="1"/>
</dbReference>
<keyword evidence="7" id="KW-0520">NAD</keyword>
<evidence type="ECO:0000256" key="8">
    <source>
        <dbReference type="ARBA" id="ARBA00047599"/>
    </source>
</evidence>
<evidence type="ECO:0000313" key="12">
    <source>
        <dbReference type="Proteomes" id="UP000268844"/>
    </source>
</evidence>
<reference evidence="11 12" key="1">
    <citation type="submission" date="2018-12" db="EMBL/GenBank/DDBJ databases">
        <authorList>
            <person name="Criscuolo A."/>
        </authorList>
    </citation>
    <scope>NUCLEOTIDE SEQUENCE [LARGE SCALE GENOMIC DNA]</scope>
    <source>
        <strain evidence="11">ACIP1116281</strain>
    </source>
</reference>
<keyword evidence="12" id="KW-1185">Reference proteome</keyword>
<dbReference type="InterPro" id="IPR054585">
    <property type="entry name" value="NDH2-like_C"/>
</dbReference>
<dbReference type="PRINTS" id="PR00411">
    <property type="entry name" value="PNDRDTASEI"/>
</dbReference>
<sequence length="431" mass="46445">MTSPKPRIVIIGGGFGGLAAAQKLAGANVAVTLIDRRNHHLFQPLLYQVATAALSPSEVAWPIRHILRKQDNVQVLMATVVGVDINQRAVILEDGSHVPYDTLVVATGAQHAYFDKDEWEQFAPGLKTLEDATSIRRRLLLAFEAAERETNAEARRALLTFAIIGAGPTGVEMAGAVVELGRASLKDQFRNITPADLRVVLIEGADRVLLNFSPDLSAYTLKSLRDLGVEVELGQMVKAIDADGVSFGDKRLLTKTIIWAAGVAASPAAKWLDAEADKAGRVKVNADLTLPGHPEIIVVGDTASISTPEGKPVPGVAPAAKQAGAHAAQLILARLRGDASPLPFRYAHAGDLATIGKRSAVIDFGTTKLKGWIAWWVWGIAHIYFLVDFKNRIFVAMSWLWIYLTGQRSSRLITHGMATEKAPLEEVDEAG</sequence>
<keyword evidence="6 11" id="KW-0560">Oxidoreductase</keyword>
<comment type="catalytic activity">
    <reaction evidence="8">
        <text>a quinone + NADH + H(+) = a quinol + NAD(+)</text>
        <dbReference type="Rhea" id="RHEA:46160"/>
        <dbReference type="ChEBI" id="CHEBI:15378"/>
        <dbReference type="ChEBI" id="CHEBI:24646"/>
        <dbReference type="ChEBI" id="CHEBI:57540"/>
        <dbReference type="ChEBI" id="CHEBI:57945"/>
        <dbReference type="ChEBI" id="CHEBI:132124"/>
        <dbReference type="EC" id="1.6.5.9"/>
    </reaction>
</comment>
<dbReference type="AlphaFoldDB" id="A0A447ICM4"/>
<dbReference type="Pfam" id="PF07992">
    <property type="entry name" value="Pyr_redox_2"/>
    <property type="match status" value="1"/>
</dbReference>
<evidence type="ECO:0000313" key="11">
    <source>
        <dbReference type="EMBL" id="VDS05230.1"/>
    </source>
</evidence>
<evidence type="ECO:0000256" key="4">
    <source>
        <dbReference type="ARBA" id="ARBA00022827"/>
    </source>
</evidence>
<keyword evidence="5" id="KW-0809">Transit peptide</keyword>
<name>A0A447ICM4_9HYPH</name>
<gene>
    <name evidence="11" type="primary">ndh</name>
    <name evidence="11" type="ORF">DEVEQU_02371</name>
</gene>
<dbReference type="OrthoDB" id="9781621at2"/>
<comment type="similarity">
    <text evidence="1">Belongs to the NADH dehydrogenase family.</text>
</comment>
<dbReference type="InterPro" id="IPR023753">
    <property type="entry name" value="FAD/NAD-binding_dom"/>
</dbReference>
<dbReference type="GO" id="GO:0050136">
    <property type="term" value="F:NADH dehydrogenase (quinone) (non-electrogenic) activity"/>
    <property type="evidence" value="ECO:0007669"/>
    <property type="project" value="UniProtKB-EC"/>
</dbReference>
<dbReference type="Gene3D" id="3.50.50.100">
    <property type="match status" value="1"/>
</dbReference>
<evidence type="ECO:0000256" key="3">
    <source>
        <dbReference type="ARBA" id="ARBA00022630"/>
    </source>
</evidence>
<evidence type="ECO:0000256" key="2">
    <source>
        <dbReference type="ARBA" id="ARBA00012637"/>
    </source>
</evidence>
<feature type="domain" description="External alternative NADH-ubiquinone oxidoreductase-like C-terminal" evidence="10">
    <location>
        <begin position="348"/>
        <end position="406"/>
    </location>
</feature>
<dbReference type="InterPro" id="IPR045024">
    <property type="entry name" value="NDH-2"/>
</dbReference>
<dbReference type="Proteomes" id="UP000268844">
    <property type="component" value="Unassembled WGS sequence"/>
</dbReference>
<evidence type="ECO:0000256" key="5">
    <source>
        <dbReference type="ARBA" id="ARBA00022946"/>
    </source>
</evidence>
<protein>
    <recommendedName>
        <fullName evidence="2">NADH:ubiquinone reductase (non-electrogenic)</fullName>
        <ecNumber evidence="2">1.6.5.9</ecNumber>
    </recommendedName>
</protein>
<feature type="domain" description="FAD/NAD(P)-binding" evidence="9">
    <location>
        <begin position="7"/>
        <end position="324"/>
    </location>
</feature>
<evidence type="ECO:0000259" key="10">
    <source>
        <dbReference type="Pfam" id="PF22366"/>
    </source>
</evidence>